<accession>A0A7W0HTD5</accession>
<dbReference type="Gene3D" id="1.10.630.10">
    <property type="entry name" value="Cytochrome P450"/>
    <property type="match status" value="1"/>
</dbReference>
<dbReference type="FunFam" id="1.10.630.10:FF:000018">
    <property type="entry name" value="Cytochrome P450 monooxygenase"/>
    <property type="match status" value="1"/>
</dbReference>
<dbReference type="PANTHER" id="PTHR46696">
    <property type="entry name" value="P450, PUTATIVE (EUROFUNG)-RELATED"/>
    <property type="match status" value="1"/>
</dbReference>
<dbReference type="InterPro" id="IPR017972">
    <property type="entry name" value="Cyt_P450_CS"/>
</dbReference>
<keyword evidence="2 7" id="KW-0349">Heme</keyword>
<evidence type="ECO:0000256" key="3">
    <source>
        <dbReference type="ARBA" id="ARBA00022723"/>
    </source>
</evidence>
<dbReference type="Pfam" id="PF00067">
    <property type="entry name" value="p450"/>
    <property type="match status" value="1"/>
</dbReference>
<evidence type="ECO:0000256" key="1">
    <source>
        <dbReference type="ARBA" id="ARBA00010617"/>
    </source>
</evidence>
<dbReference type="GO" id="GO:0005506">
    <property type="term" value="F:iron ion binding"/>
    <property type="evidence" value="ECO:0007669"/>
    <property type="project" value="InterPro"/>
</dbReference>
<evidence type="ECO:0000313" key="9">
    <source>
        <dbReference type="Proteomes" id="UP000530928"/>
    </source>
</evidence>
<dbReference type="PRINTS" id="PR00359">
    <property type="entry name" value="BP450"/>
</dbReference>
<dbReference type="InterPro" id="IPR002397">
    <property type="entry name" value="Cyt_P450_B"/>
</dbReference>
<dbReference type="Proteomes" id="UP000530928">
    <property type="component" value="Unassembled WGS sequence"/>
</dbReference>
<evidence type="ECO:0000256" key="2">
    <source>
        <dbReference type="ARBA" id="ARBA00022617"/>
    </source>
</evidence>
<evidence type="ECO:0000256" key="7">
    <source>
        <dbReference type="RuleBase" id="RU000461"/>
    </source>
</evidence>
<keyword evidence="9" id="KW-1185">Reference proteome</keyword>
<keyword evidence="5 7" id="KW-0408">Iron</keyword>
<proteinExistence type="inferred from homology"/>
<protein>
    <submittedName>
        <fullName evidence="8">Cytochrome P450</fullName>
    </submittedName>
</protein>
<reference evidence="8 9" key="1">
    <citation type="submission" date="2020-07" db="EMBL/GenBank/DDBJ databases">
        <title>Genomic Encyclopedia of Type Strains, Phase IV (KMG-IV): sequencing the most valuable type-strain genomes for metagenomic binning, comparative biology and taxonomic classification.</title>
        <authorList>
            <person name="Goeker M."/>
        </authorList>
    </citation>
    <scope>NUCLEOTIDE SEQUENCE [LARGE SCALE GENOMIC DNA]</scope>
    <source>
        <strain evidence="8 9">DSM 45533</strain>
    </source>
</reference>
<evidence type="ECO:0000256" key="4">
    <source>
        <dbReference type="ARBA" id="ARBA00023002"/>
    </source>
</evidence>
<evidence type="ECO:0000313" key="8">
    <source>
        <dbReference type="EMBL" id="MBA2894925.1"/>
    </source>
</evidence>
<dbReference type="SUPFAM" id="SSF48264">
    <property type="entry name" value="Cytochrome P450"/>
    <property type="match status" value="1"/>
</dbReference>
<organism evidence="8 9">
    <name type="scientific">Nonomuraea soli</name>
    <dbReference type="NCBI Taxonomy" id="1032476"/>
    <lineage>
        <taxon>Bacteria</taxon>
        <taxon>Bacillati</taxon>
        <taxon>Actinomycetota</taxon>
        <taxon>Actinomycetes</taxon>
        <taxon>Streptosporangiales</taxon>
        <taxon>Streptosporangiaceae</taxon>
        <taxon>Nonomuraea</taxon>
    </lineage>
</organism>
<gene>
    <name evidence="8" type="ORF">HNR30_006297</name>
</gene>
<dbReference type="PANTHER" id="PTHR46696:SF1">
    <property type="entry name" value="CYTOCHROME P450 YJIB-RELATED"/>
    <property type="match status" value="1"/>
</dbReference>
<dbReference type="GO" id="GO:0004497">
    <property type="term" value="F:monooxygenase activity"/>
    <property type="evidence" value="ECO:0007669"/>
    <property type="project" value="UniProtKB-KW"/>
</dbReference>
<dbReference type="EMBL" id="JACDUR010000006">
    <property type="protein sequence ID" value="MBA2894925.1"/>
    <property type="molecule type" value="Genomic_DNA"/>
</dbReference>
<dbReference type="GO" id="GO:0016705">
    <property type="term" value="F:oxidoreductase activity, acting on paired donors, with incorporation or reduction of molecular oxygen"/>
    <property type="evidence" value="ECO:0007669"/>
    <property type="project" value="InterPro"/>
</dbReference>
<dbReference type="InterPro" id="IPR036396">
    <property type="entry name" value="Cyt_P450_sf"/>
</dbReference>
<comment type="caution">
    <text evidence="8">The sequence shown here is derived from an EMBL/GenBank/DDBJ whole genome shotgun (WGS) entry which is preliminary data.</text>
</comment>
<keyword evidence="3 7" id="KW-0479">Metal-binding</keyword>
<keyword evidence="4 7" id="KW-0560">Oxidoreductase</keyword>
<dbReference type="InterPro" id="IPR001128">
    <property type="entry name" value="Cyt_P450"/>
</dbReference>
<keyword evidence="6 7" id="KW-0503">Monooxygenase</keyword>
<comment type="similarity">
    <text evidence="1 7">Belongs to the cytochrome P450 family.</text>
</comment>
<name>A0A7W0HTD5_9ACTN</name>
<dbReference type="GO" id="GO:0020037">
    <property type="term" value="F:heme binding"/>
    <property type="evidence" value="ECO:0007669"/>
    <property type="project" value="InterPro"/>
</dbReference>
<evidence type="ECO:0000256" key="6">
    <source>
        <dbReference type="ARBA" id="ARBA00023033"/>
    </source>
</evidence>
<dbReference type="AlphaFoldDB" id="A0A7W0HTD5"/>
<evidence type="ECO:0000256" key="5">
    <source>
        <dbReference type="ARBA" id="ARBA00023004"/>
    </source>
</evidence>
<dbReference type="RefSeq" id="WP_181613634.1">
    <property type="nucleotide sequence ID" value="NZ_BAABAM010000004.1"/>
</dbReference>
<dbReference type="PROSITE" id="PS00086">
    <property type="entry name" value="CYTOCHROME_P450"/>
    <property type="match status" value="1"/>
</dbReference>
<sequence>MTAPAGFDPADPHTYFHRVRERCPVRRDVTPSGRVTWYLTRYADVRHALQEPALGRQVEPPGGDPLAMVRRNVFNLDPPDHTRLRRLMAPGFGARTVAVLGRLVRQRVSDLLDAMTTGEADVIADLALPLPLLVVAELLGLPQEDRARLRRWSDEMLRTDDPARVRRAGVAFLAHLGERIRERGDQTGNDLLSRLLRAERAGQLTRHELLSSVFQLLFAGDETTVNLIGNGVLELLRHPGQLRRLRERPDLIATAVEEMLRFNGPVGHSRPLHAMADLKLGGETIKRGDVVIPVLLAANRDPAAFADPDVFDIGRDPNRHLGFGHGAHFCLGAALARLQAQAAIGELLARFPRISQATEELEWTPDLFLHGVRRLPVLLESA</sequence>